<dbReference type="GO" id="GO:0034472">
    <property type="term" value="P:snRNA 3'-end processing"/>
    <property type="evidence" value="ECO:0007669"/>
    <property type="project" value="TreeGrafter"/>
</dbReference>
<evidence type="ECO:0000313" key="3">
    <source>
        <dbReference type="Proteomes" id="UP000694843"/>
    </source>
</evidence>
<dbReference type="Proteomes" id="UP000694843">
    <property type="component" value="Unplaced"/>
</dbReference>
<protein>
    <submittedName>
        <fullName evidence="4">Integrator complex subunit 7</fullName>
    </submittedName>
</protein>
<feature type="domain" description="Integrator complex subunit 7 N-terminal" evidence="2">
    <location>
        <begin position="27"/>
        <end position="509"/>
    </location>
</feature>
<dbReference type="InterPro" id="IPR011989">
    <property type="entry name" value="ARM-like"/>
</dbReference>
<dbReference type="GO" id="GO:0032039">
    <property type="term" value="C:integrator complex"/>
    <property type="evidence" value="ECO:0007669"/>
    <property type="project" value="InterPro"/>
</dbReference>
<dbReference type="PANTHER" id="PTHR13322">
    <property type="entry name" value="C1ORF73 PROTEIN"/>
    <property type="match status" value="1"/>
</dbReference>
<evidence type="ECO:0000256" key="1">
    <source>
        <dbReference type="ARBA" id="ARBA00008565"/>
    </source>
</evidence>
<dbReference type="SUPFAM" id="SSF48371">
    <property type="entry name" value="ARM repeat"/>
    <property type="match status" value="1"/>
</dbReference>
<dbReference type="KEGG" id="hazt:108676721"/>
<feature type="non-terminal residue" evidence="4">
    <location>
        <position position="517"/>
    </location>
</feature>
<dbReference type="OrthoDB" id="6349772at2759"/>
<dbReference type="Gene3D" id="1.25.10.10">
    <property type="entry name" value="Leucine-rich Repeat Variant"/>
    <property type="match status" value="1"/>
</dbReference>
<dbReference type="InterPro" id="IPR016024">
    <property type="entry name" value="ARM-type_fold"/>
</dbReference>
<evidence type="ECO:0000259" key="2">
    <source>
        <dbReference type="Pfam" id="PF24436"/>
    </source>
</evidence>
<sequence length="517" mass="55086">MAATLMRSISFPDAGFGENDQDPNSALQELDRGLKSSNVGEQCEAISRFPCLFEKYPFPILINSAMLKLAEVFRQETAGSNFVRVCVCEVLETSSRHLDKLINVDEFLRRITTVMHSNDPLARALTLQALGLLCGVVGEAKQVQHLVRDALDASHSLELQAAIAAAEKYAAVSKTFAVSMCERLTQMLSALSTPVEVKLQLIKVFQHMHHDAETAATVRGVCLQLLERYPTQRVVITTLHALTQLAAHCLVHIPLQVDLVLLWVSKESRAGVRSAALRELRYLASAAPHAWSSGNVASLVAFTRAARTDAAKEPDAALAAGVAGLNLRGPDEAGDGRDSEHDLTTAAALNVLVTLTSAPALPHLNLSADCELVKLSREFVYDANVTIASIALQLFTNIALYMNEERCDAKPGGSRAGGADAAHSVAVCGDALDAGVALLHTLAHQTHAAPTSPTAHLCFKVPLVSAFCEAELCSLAVCEALASLGGSKRGVLTPHIPALLSYLQTCTPASPASTRLT</sequence>
<dbReference type="RefSeq" id="XP_047741607.1">
    <property type="nucleotide sequence ID" value="XM_047885651.1"/>
</dbReference>
<evidence type="ECO:0000313" key="4">
    <source>
        <dbReference type="RefSeq" id="XP_047741607.1"/>
    </source>
</evidence>
<gene>
    <name evidence="4" type="primary">LOC108676721</name>
</gene>
<accession>A0A979FXX0</accession>
<dbReference type="InterPro" id="IPR056516">
    <property type="entry name" value="INTS7_N"/>
</dbReference>
<comment type="similarity">
    <text evidence="1">Belongs to the Integrator subunit 7 family.</text>
</comment>
<proteinExistence type="inferred from homology"/>
<dbReference type="InterPro" id="IPR033060">
    <property type="entry name" value="INTS7"/>
</dbReference>
<dbReference type="PANTHER" id="PTHR13322:SF2">
    <property type="entry name" value="INTEGRATOR COMPLEX SUBUNIT 7"/>
    <property type="match status" value="1"/>
</dbReference>
<dbReference type="GeneID" id="108676721"/>
<organism evidence="3 4">
    <name type="scientific">Hyalella azteca</name>
    <name type="common">Amphipod</name>
    <dbReference type="NCBI Taxonomy" id="294128"/>
    <lineage>
        <taxon>Eukaryota</taxon>
        <taxon>Metazoa</taxon>
        <taxon>Ecdysozoa</taxon>
        <taxon>Arthropoda</taxon>
        <taxon>Crustacea</taxon>
        <taxon>Multicrustacea</taxon>
        <taxon>Malacostraca</taxon>
        <taxon>Eumalacostraca</taxon>
        <taxon>Peracarida</taxon>
        <taxon>Amphipoda</taxon>
        <taxon>Senticaudata</taxon>
        <taxon>Talitrida</taxon>
        <taxon>Talitroidea</taxon>
        <taxon>Hyalellidae</taxon>
        <taxon>Hyalella</taxon>
    </lineage>
</organism>
<dbReference type="AlphaFoldDB" id="A0A979FXX0"/>
<reference evidence="4" key="1">
    <citation type="submission" date="2025-08" db="UniProtKB">
        <authorList>
            <consortium name="RefSeq"/>
        </authorList>
    </citation>
    <scope>IDENTIFICATION</scope>
    <source>
        <tissue evidence="4">Whole organism</tissue>
    </source>
</reference>
<dbReference type="Pfam" id="PF24436">
    <property type="entry name" value="INTS7_N"/>
    <property type="match status" value="1"/>
</dbReference>
<keyword evidence="3" id="KW-1185">Reference proteome</keyword>
<name>A0A979FXX0_HYAAZ</name>